<dbReference type="SUPFAM" id="SSF88713">
    <property type="entry name" value="Glycoside hydrolase/deacetylase"/>
    <property type="match status" value="1"/>
</dbReference>
<reference evidence="1 2" key="1">
    <citation type="submission" date="2016-11" db="EMBL/GenBank/DDBJ databases">
        <title>Mixed transmission modes and dynamic genome evolution in an obligate animal-bacterial symbiosis.</title>
        <authorList>
            <person name="Russell S.L."/>
            <person name="Corbett-Detig R.B."/>
            <person name="Cavanaugh C.M."/>
        </authorList>
    </citation>
    <scope>NUCLEOTIDE SEQUENCE [LARGE SCALE GENOMIC DNA]</scope>
    <source>
        <strain evidence="1">Sp-SM6</strain>
    </source>
</reference>
<dbReference type="CDD" id="cd10787">
    <property type="entry name" value="LamB_YcsF_like"/>
    <property type="match status" value="1"/>
</dbReference>
<accession>A0A1T2L6F5</accession>
<dbReference type="EMBL" id="MPRK01000083">
    <property type="protein sequence ID" value="OOZ40630.1"/>
    <property type="molecule type" value="Genomic_DNA"/>
</dbReference>
<dbReference type="Gene3D" id="3.20.20.370">
    <property type="entry name" value="Glycoside hydrolase/deacetylase"/>
    <property type="match status" value="1"/>
</dbReference>
<organism evidence="1 2">
    <name type="scientific">Solemya elarraichensis gill symbiont</name>
    <dbReference type="NCBI Taxonomy" id="1918949"/>
    <lineage>
        <taxon>Bacteria</taxon>
        <taxon>Pseudomonadati</taxon>
        <taxon>Pseudomonadota</taxon>
        <taxon>Gammaproteobacteria</taxon>
        <taxon>sulfur-oxidizing symbionts</taxon>
    </lineage>
</organism>
<gene>
    <name evidence="1" type="ORF">BOW52_05625</name>
</gene>
<dbReference type="InterPro" id="IPR005501">
    <property type="entry name" value="LamB/YcsF/PxpA-like"/>
</dbReference>
<comment type="caution">
    <text evidence="1">The sequence shown here is derived from an EMBL/GenBank/DDBJ whole genome shotgun (WGS) entry which is preliminary data.</text>
</comment>
<dbReference type="OrthoDB" id="9773478at2"/>
<keyword evidence="2" id="KW-1185">Reference proteome</keyword>
<dbReference type="PANTHER" id="PTHR30292:SF0">
    <property type="entry name" value="5-OXOPROLINASE SUBUNIT A"/>
    <property type="match status" value="1"/>
</dbReference>
<dbReference type="InterPro" id="IPR011330">
    <property type="entry name" value="Glyco_hydro/deAcase_b/a-brl"/>
</dbReference>
<evidence type="ECO:0000313" key="1">
    <source>
        <dbReference type="EMBL" id="OOZ40630.1"/>
    </source>
</evidence>
<dbReference type="PANTHER" id="PTHR30292">
    <property type="entry name" value="UNCHARACTERIZED PROTEIN YBGL-RELATED"/>
    <property type="match status" value="1"/>
</dbReference>
<dbReference type="GO" id="GO:0005975">
    <property type="term" value="P:carbohydrate metabolic process"/>
    <property type="evidence" value="ECO:0007669"/>
    <property type="project" value="InterPro"/>
</dbReference>
<protein>
    <recommendedName>
        <fullName evidence="3">Lactam utilization protein LamB</fullName>
    </recommendedName>
</protein>
<proteinExistence type="predicted"/>
<dbReference type="Proteomes" id="UP000190198">
    <property type="component" value="Unassembled WGS sequence"/>
</dbReference>
<dbReference type="AlphaFoldDB" id="A0A1T2L6F5"/>
<dbReference type="NCBIfam" id="NF003816">
    <property type="entry name" value="PRK05406.1-5"/>
    <property type="match status" value="1"/>
</dbReference>
<evidence type="ECO:0008006" key="3">
    <source>
        <dbReference type="Google" id="ProtNLM"/>
    </source>
</evidence>
<evidence type="ECO:0000313" key="2">
    <source>
        <dbReference type="Proteomes" id="UP000190198"/>
    </source>
</evidence>
<dbReference type="NCBIfam" id="NF003814">
    <property type="entry name" value="PRK05406.1-3"/>
    <property type="match status" value="1"/>
</dbReference>
<dbReference type="Pfam" id="PF03746">
    <property type="entry name" value="LamB_YcsF"/>
    <property type="match status" value="1"/>
</dbReference>
<sequence>MKLNCDMGESFGNWTMGMDEEVMPLIDMASIACGFHASDPLTMERTVQMALAEDVVIGAHPGYPDLIGFGRRDLTLHPQELKAGLVYQLAALDGICRVHGTRVQYVKPHGTLYNKMMRDEATMTVIMEAVRDFAPDCPLVVLATPESEEISAKGREYDIEIWFEAFSDRAYDDEGHLVNRAQPGAVHQDLETIGQQVQQIMNEQSVTTLSGKRIPIQADTICVHGDSQHALDSARHIRDIISSL</sequence>
<name>A0A1T2L6F5_9GAMM</name>
<dbReference type="RefSeq" id="WP_078476846.1">
    <property type="nucleotide sequence ID" value="NZ_MPRK01000083.1"/>
</dbReference>